<evidence type="ECO:0000313" key="3">
    <source>
        <dbReference type="Proteomes" id="UP001164286"/>
    </source>
</evidence>
<evidence type="ECO:0000313" key="2">
    <source>
        <dbReference type="EMBL" id="KAI9631739.1"/>
    </source>
</evidence>
<comment type="caution">
    <text evidence="2">The sequence shown here is derived from an EMBL/GenBank/DDBJ whole genome shotgun (WGS) entry which is preliminary data.</text>
</comment>
<dbReference type="Proteomes" id="UP001164286">
    <property type="component" value="Unassembled WGS sequence"/>
</dbReference>
<name>A0AA38LRQ7_9TREE</name>
<dbReference type="RefSeq" id="XP_052941516.1">
    <property type="nucleotide sequence ID" value="XM_053088125.1"/>
</dbReference>
<evidence type="ECO:0000256" key="1">
    <source>
        <dbReference type="SAM" id="Coils"/>
    </source>
</evidence>
<accession>A0AA38LRQ7</accession>
<sequence length="587" mass="65270">MAGRSNISQFKFGSAQSLTQNSSFLISTFGFALHSSQSMTSTPPQNHRIGQLDGYPPALPTGTELRASQKAWKLGEIRDAILGYLDKADLAVMMRVDREGMRDVAGKLYRRVEYEAVEKMDIASPREELYCNGIRYIDATGITYTVESLDALGFGLPDPGASPAEVEDWTDDYHLERFNAIVPNIRQLCPKLQEILFGTEYEPLGNQPSWRVIMTDEDTGVIEHTRLYGMSLADGPSATLDELGEMDSVTKPAPHGYTFKAFVDPWLYPSHEGVVDQRLVDRWTAALCEGPVFALLGGGIRTFNLPISLDTLARLYERQTANGVTRRLILINCQNISPYNISDFERFARVALSSLGSLHLSSGAERYSDIYDEARTLIRYADLPALVTVIRNYLPNLSQLHIAVSGIEDAEAVCLPLLLPEGLDRGGNINDLTLFVADAKTPMFNIIRMLYGCLAERARVYIGEDDDPVWDWDAQMEYLDHLQQHHAEQKLERFADQMAIASRSVLDTRIPACQKATSALSSASVDLGIAATSGDAAWMMDEAHAMQKKIRAVRNAALAMARELEKADEELKAYTKSLQVLAERSRE</sequence>
<protein>
    <submittedName>
        <fullName evidence="2">Uncharacterized protein</fullName>
    </submittedName>
</protein>
<feature type="coiled-coil region" evidence="1">
    <location>
        <begin position="550"/>
        <end position="584"/>
    </location>
</feature>
<keyword evidence="3" id="KW-1185">Reference proteome</keyword>
<dbReference type="AlphaFoldDB" id="A0AA38LRQ7"/>
<keyword evidence="1" id="KW-0175">Coiled coil</keyword>
<dbReference type="GeneID" id="77727330"/>
<proteinExistence type="predicted"/>
<gene>
    <name evidence="2" type="ORF">MKK02DRAFT_30744</name>
</gene>
<reference evidence="2" key="1">
    <citation type="journal article" date="2022" name="G3 (Bethesda)">
        <title>High quality genome of the basidiomycete yeast Dioszegia hungarica PDD-24b-2 isolated from cloud water.</title>
        <authorList>
            <person name="Jarrige D."/>
            <person name="Haridas S."/>
            <person name="Bleykasten-Grosshans C."/>
            <person name="Joly M."/>
            <person name="Nadalig T."/>
            <person name="Sancelme M."/>
            <person name="Vuilleumier S."/>
            <person name="Grigoriev I.V."/>
            <person name="Amato P."/>
            <person name="Bringel F."/>
        </authorList>
    </citation>
    <scope>NUCLEOTIDE SEQUENCE</scope>
    <source>
        <strain evidence="2">PDD-24b-2</strain>
    </source>
</reference>
<organism evidence="2 3">
    <name type="scientific">Dioszegia hungarica</name>
    <dbReference type="NCBI Taxonomy" id="4972"/>
    <lineage>
        <taxon>Eukaryota</taxon>
        <taxon>Fungi</taxon>
        <taxon>Dikarya</taxon>
        <taxon>Basidiomycota</taxon>
        <taxon>Agaricomycotina</taxon>
        <taxon>Tremellomycetes</taxon>
        <taxon>Tremellales</taxon>
        <taxon>Bulleribasidiaceae</taxon>
        <taxon>Dioszegia</taxon>
    </lineage>
</organism>
<dbReference type="EMBL" id="JAKWFO010000016">
    <property type="protein sequence ID" value="KAI9631739.1"/>
    <property type="molecule type" value="Genomic_DNA"/>
</dbReference>